<evidence type="ECO:0000313" key="2">
    <source>
        <dbReference type="EMBL" id="GGN53904.1"/>
    </source>
</evidence>
<dbReference type="RefSeq" id="WP_188820604.1">
    <property type="nucleotide sequence ID" value="NZ_BMLK01000013.1"/>
</dbReference>
<organism evidence="2 3">
    <name type="scientific">Novosphingobium indicum</name>
    <dbReference type="NCBI Taxonomy" id="462949"/>
    <lineage>
        <taxon>Bacteria</taxon>
        <taxon>Pseudomonadati</taxon>
        <taxon>Pseudomonadota</taxon>
        <taxon>Alphaproteobacteria</taxon>
        <taxon>Sphingomonadales</taxon>
        <taxon>Sphingomonadaceae</taxon>
        <taxon>Novosphingobium</taxon>
    </lineage>
</organism>
<sequence length="247" mass="26718">MSRILAALSASALMLGASPAMAAEPDSTAQAEAPVDPARLAAARQTVDYVFPAGTYARIMNATMDKIMDSVMDSVGKMPIKDLAGMGGVDTSKLSSASLSEIMAIYDPHYKERMTLTTHTMMGEMTTMMTEFEPEIRDGLAHAYAAKFDVKQLGELNAFFATPTGSEYAADSYMIMMSPKVMDKMQAFMPKMMKQMPAIVEKVKTATADLPPPRKYADLSDAERAELADLLGISVAELEEQQAAKSE</sequence>
<dbReference type="EMBL" id="BMLK01000013">
    <property type="protein sequence ID" value="GGN53904.1"/>
    <property type="molecule type" value="Genomic_DNA"/>
</dbReference>
<proteinExistence type="predicted"/>
<feature type="chain" id="PRO_5047399849" description="DUF2059 domain-containing protein" evidence="1">
    <location>
        <begin position="23"/>
        <end position="247"/>
    </location>
</feature>
<accession>A0ABQ2JR20</accession>
<comment type="caution">
    <text evidence="2">The sequence shown here is derived from an EMBL/GenBank/DDBJ whole genome shotgun (WGS) entry which is preliminary data.</text>
</comment>
<name>A0ABQ2JR20_9SPHN</name>
<keyword evidence="3" id="KW-1185">Reference proteome</keyword>
<feature type="signal peptide" evidence="1">
    <location>
        <begin position="1"/>
        <end position="22"/>
    </location>
</feature>
<gene>
    <name evidence="2" type="ORF">GCM10011349_28990</name>
</gene>
<protein>
    <recommendedName>
        <fullName evidence="4">DUF2059 domain-containing protein</fullName>
    </recommendedName>
</protein>
<reference evidence="3" key="1">
    <citation type="journal article" date="2019" name="Int. J. Syst. Evol. Microbiol.">
        <title>The Global Catalogue of Microorganisms (GCM) 10K type strain sequencing project: providing services to taxonomists for standard genome sequencing and annotation.</title>
        <authorList>
            <consortium name="The Broad Institute Genomics Platform"/>
            <consortium name="The Broad Institute Genome Sequencing Center for Infectious Disease"/>
            <person name="Wu L."/>
            <person name="Ma J."/>
        </authorList>
    </citation>
    <scope>NUCLEOTIDE SEQUENCE [LARGE SCALE GENOMIC DNA]</scope>
    <source>
        <strain evidence="3">CGMCC 1.6784</strain>
    </source>
</reference>
<evidence type="ECO:0008006" key="4">
    <source>
        <dbReference type="Google" id="ProtNLM"/>
    </source>
</evidence>
<evidence type="ECO:0000313" key="3">
    <source>
        <dbReference type="Proteomes" id="UP000605099"/>
    </source>
</evidence>
<keyword evidence="1" id="KW-0732">Signal</keyword>
<dbReference type="Proteomes" id="UP000605099">
    <property type="component" value="Unassembled WGS sequence"/>
</dbReference>
<evidence type="ECO:0000256" key="1">
    <source>
        <dbReference type="SAM" id="SignalP"/>
    </source>
</evidence>